<feature type="transmembrane region" description="Helical" evidence="5">
    <location>
        <begin position="238"/>
        <end position="255"/>
    </location>
</feature>
<dbReference type="PANTHER" id="PTHR37422">
    <property type="entry name" value="TEICHURONIC ACID BIOSYNTHESIS PROTEIN TUAE"/>
    <property type="match status" value="1"/>
</dbReference>
<feature type="transmembrane region" description="Helical" evidence="5">
    <location>
        <begin position="95"/>
        <end position="113"/>
    </location>
</feature>
<feature type="domain" description="O-antigen ligase-related" evidence="6">
    <location>
        <begin position="194"/>
        <end position="340"/>
    </location>
</feature>
<keyword evidence="3 5" id="KW-1133">Transmembrane helix</keyword>
<feature type="transmembrane region" description="Helical" evidence="5">
    <location>
        <begin position="43"/>
        <end position="60"/>
    </location>
</feature>
<reference evidence="7 8" key="1">
    <citation type="submission" date="2017-08" db="EMBL/GenBank/DDBJ databases">
        <title>Infants hospitalized years apart are colonized by the same room-sourced microbial strains.</title>
        <authorList>
            <person name="Brooks B."/>
            <person name="Olm M.R."/>
            <person name="Firek B.A."/>
            <person name="Baker R."/>
            <person name="Thomas B.C."/>
            <person name="Morowitz M.J."/>
            <person name="Banfield J.F."/>
        </authorList>
    </citation>
    <scope>NUCLEOTIDE SEQUENCE [LARGE SCALE GENOMIC DNA]</scope>
    <source>
        <strain evidence="7">S2_006_000_R2_64</strain>
    </source>
</reference>
<evidence type="ECO:0000256" key="4">
    <source>
        <dbReference type="ARBA" id="ARBA00023136"/>
    </source>
</evidence>
<organism evidence="7 8">
    <name type="scientific">Micavibrio aeruginosavorus</name>
    <dbReference type="NCBI Taxonomy" id="349221"/>
    <lineage>
        <taxon>Bacteria</taxon>
        <taxon>Pseudomonadati</taxon>
        <taxon>Bdellovibrionota</taxon>
        <taxon>Bdellovibrionia</taxon>
        <taxon>Bdellovibrionales</taxon>
        <taxon>Pseudobdellovibrionaceae</taxon>
        <taxon>Micavibrio</taxon>
    </lineage>
</organism>
<evidence type="ECO:0000256" key="5">
    <source>
        <dbReference type="SAM" id="Phobius"/>
    </source>
</evidence>
<dbReference type="AlphaFoldDB" id="A0A2W5FPW0"/>
<name>A0A2W5FPW0_9BACT</name>
<proteinExistence type="predicted"/>
<dbReference type="EMBL" id="QFOT01000048">
    <property type="protein sequence ID" value="PZP55837.1"/>
    <property type="molecule type" value="Genomic_DNA"/>
</dbReference>
<dbReference type="GO" id="GO:0016020">
    <property type="term" value="C:membrane"/>
    <property type="evidence" value="ECO:0007669"/>
    <property type="project" value="UniProtKB-SubCell"/>
</dbReference>
<comment type="subcellular location">
    <subcellularLocation>
        <location evidence="1">Membrane</location>
        <topology evidence="1">Multi-pass membrane protein</topology>
    </subcellularLocation>
</comment>
<evidence type="ECO:0000256" key="2">
    <source>
        <dbReference type="ARBA" id="ARBA00022692"/>
    </source>
</evidence>
<dbReference type="PANTHER" id="PTHR37422:SF17">
    <property type="entry name" value="O-ANTIGEN LIGASE"/>
    <property type="match status" value="1"/>
</dbReference>
<comment type="caution">
    <text evidence="7">The sequence shown here is derived from an EMBL/GenBank/DDBJ whole genome shotgun (WGS) entry which is preliminary data.</text>
</comment>
<dbReference type="Proteomes" id="UP000249739">
    <property type="component" value="Unassembled WGS sequence"/>
</dbReference>
<gene>
    <name evidence="7" type="ORF">DI586_05595</name>
</gene>
<feature type="transmembrane region" description="Helical" evidence="5">
    <location>
        <begin position="72"/>
        <end position="89"/>
    </location>
</feature>
<accession>A0A2W5FPW0</accession>
<feature type="transmembrane region" description="Helical" evidence="5">
    <location>
        <begin position="365"/>
        <end position="385"/>
    </location>
</feature>
<feature type="transmembrane region" description="Helical" evidence="5">
    <location>
        <begin position="125"/>
        <end position="145"/>
    </location>
</feature>
<dbReference type="InterPro" id="IPR007016">
    <property type="entry name" value="O-antigen_ligase-rel_domated"/>
</dbReference>
<evidence type="ECO:0000256" key="1">
    <source>
        <dbReference type="ARBA" id="ARBA00004141"/>
    </source>
</evidence>
<evidence type="ECO:0000256" key="3">
    <source>
        <dbReference type="ARBA" id="ARBA00022989"/>
    </source>
</evidence>
<keyword evidence="4 5" id="KW-0472">Membrane</keyword>
<feature type="transmembrane region" description="Helical" evidence="5">
    <location>
        <begin position="165"/>
        <end position="183"/>
    </location>
</feature>
<protein>
    <recommendedName>
        <fullName evidence="6">O-antigen ligase-related domain-containing protein</fullName>
    </recommendedName>
</protein>
<evidence type="ECO:0000313" key="7">
    <source>
        <dbReference type="EMBL" id="PZP55837.1"/>
    </source>
</evidence>
<sequence>MPLADIILVFCFFLSWVRGTNIGLFLPSDESMMASIDYTTQTLQNIGLLAGLVFYVLLKNDFSFLKRSISDTLLTVVGLIVIVSLFISIDKRDSIKFLFATGVVSAPTIIYILKYGSEKFLKSLGNFVIVMAIINFLYILVMPQYAIMSGVHAGKWKGLFEHKNASGQFFALGFFIILHQFRYSFSVRSTFQLIALLISFVFVVMSKSATGVVAFAAMLLLYYFSTYMYRLYKPGERIAVFIILIVLSLLMYVLFGPWLEATFFSAIGKDATLTGRTNIWMPLLELSYERPILGYGFGMAQQPEFISQIYSQITFAPKTTHNSYLELILNIGYPATIIFVLYAVKTLVRPLSFPVYNRNIVKLRAMGTSILAVSMIMAMSSGGVFLDRSMWWLFCLTGMLLLSAQSRLEET</sequence>
<dbReference type="Pfam" id="PF04932">
    <property type="entry name" value="Wzy_C"/>
    <property type="match status" value="1"/>
</dbReference>
<feature type="transmembrane region" description="Helical" evidence="5">
    <location>
        <begin position="327"/>
        <end position="344"/>
    </location>
</feature>
<dbReference type="InterPro" id="IPR051533">
    <property type="entry name" value="WaaL-like"/>
</dbReference>
<evidence type="ECO:0000259" key="6">
    <source>
        <dbReference type="Pfam" id="PF04932"/>
    </source>
</evidence>
<keyword evidence="2 5" id="KW-0812">Transmembrane</keyword>
<evidence type="ECO:0000313" key="8">
    <source>
        <dbReference type="Proteomes" id="UP000249739"/>
    </source>
</evidence>